<feature type="chain" id="PRO_5015978486" description="Type IX secretion system membrane protein PorP/SprF" evidence="1">
    <location>
        <begin position="21"/>
        <end position="288"/>
    </location>
</feature>
<feature type="signal peptide" evidence="1">
    <location>
        <begin position="1"/>
        <end position="20"/>
    </location>
</feature>
<dbReference type="NCBIfam" id="TIGR03519">
    <property type="entry name" value="T9SS_PorP_fam"/>
    <property type="match status" value="1"/>
</dbReference>
<dbReference type="Pfam" id="PF11751">
    <property type="entry name" value="PorP_SprF"/>
    <property type="match status" value="1"/>
</dbReference>
<comment type="caution">
    <text evidence="2">The sequence shown here is derived from an EMBL/GenBank/DDBJ whole genome shotgun (WGS) entry which is preliminary data.</text>
</comment>
<proteinExistence type="predicted"/>
<dbReference type="OrthoDB" id="1186563at2"/>
<dbReference type="RefSeq" id="WP_111063888.1">
    <property type="nucleotide sequence ID" value="NZ_JBHUCU010000005.1"/>
</dbReference>
<evidence type="ECO:0000313" key="2">
    <source>
        <dbReference type="EMBL" id="PZE16451.1"/>
    </source>
</evidence>
<evidence type="ECO:0000313" key="3">
    <source>
        <dbReference type="Proteomes" id="UP000249248"/>
    </source>
</evidence>
<dbReference type="Proteomes" id="UP000249248">
    <property type="component" value="Unassembled WGS sequence"/>
</dbReference>
<dbReference type="AlphaFoldDB" id="A0A2W1N0J3"/>
<keyword evidence="1" id="KW-0732">Signal</keyword>
<protein>
    <recommendedName>
        <fullName evidence="4">Type IX secretion system membrane protein PorP/SprF</fullName>
    </recommendedName>
</protein>
<organism evidence="2 3">
    <name type="scientific">Putridiphycobacter roseus</name>
    <dbReference type="NCBI Taxonomy" id="2219161"/>
    <lineage>
        <taxon>Bacteria</taxon>
        <taxon>Pseudomonadati</taxon>
        <taxon>Bacteroidota</taxon>
        <taxon>Flavobacteriia</taxon>
        <taxon>Flavobacteriales</taxon>
        <taxon>Crocinitomicaceae</taxon>
        <taxon>Putridiphycobacter</taxon>
    </lineage>
</organism>
<keyword evidence="3" id="KW-1185">Reference proteome</keyword>
<evidence type="ECO:0000256" key="1">
    <source>
        <dbReference type="SAM" id="SignalP"/>
    </source>
</evidence>
<evidence type="ECO:0008006" key="4">
    <source>
        <dbReference type="Google" id="ProtNLM"/>
    </source>
</evidence>
<gene>
    <name evidence="2" type="ORF">DNU06_12955</name>
</gene>
<accession>A0A2W1N0J3</accession>
<dbReference type="EMBL" id="QKSB01000008">
    <property type="protein sequence ID" value="PZE16451.1"/>
    <property type="molecule type" value="Genomic_DNA"/>
</dbReference>
<sequence length="288" mass="32427">MKKLVLSFFVLCLSTTTTFAQSDPNFASDGFSPFWNNPAATGSANSFSTNLIYQNLWPSIPSNFQNFAFNIEADTKFGLKNSMEKLNLPIGLNVVHQQMGLLDMQTINIPISYPIKLKNSTLAIGVSAGIKRITYKLEGTSYFGEQFNYVDGSRFDLNAGLFWTGKNHYLGLSSTNLTQPTFDGYQASRHYNLQAGYRFKVGKHHIYPMLNSVTDLVIINTRIMTYFQFKEDIFSIGAGISSHKNYYLGATIKIMKFKLAYLYYENHSTLSNYSAGSHEVRLSFAIAK</sequence>
<name>A0A2W1N0J3_9FLAO</name>
<reference evidence="2 3" key="1">
    <citation type="submission" date="2018-06" db="EMBL/GenBank/DDBJ databases">
        <title>The draft genome sequence of Crocinitomix sp. SM1701.</title>
        <authorList>
            <person name="Zhang X."/>
        </authorList>
    </citation>
    <scope>NUCLEOTIDE SEQUENCE [LARGE SCALE GENOMIC DNA]</scope>
    <source>
        <strain evidence="2 3">SM1701</strain>
    </source>
</reference>
<dbReference type="InterPro" id="IPR019861">
    <property type="entry name" value="PorP/SprF_Bacteroidetes"/>
</dbReference>